<dbReference type="InterPro" id="IPR000873">
    <property type="entry name" value="AMP-dep_synth/lig_dom"/>
</dbReference>
<keyword evidence="2" id="KW-0067">ATP-binding</keyword>
<organism evidence="4 5">
    <name type="scientific">Steccherinum ochraceum</name>
    <dbReference type="NCBI Taxonomy" id="92696"/>
    <lineage>
        <taxon>Eukaryota</taxon>
        <taxon>Fungi</taxon>
        <taxon>Dikarya</taxon>
        <taxon>Basidiomycota</taxon>
        <taxon>Agaricomycotina</taxon>
        <taxon>Agaricomycetes</taxon>
        <taxon>Polyporales</taxon>
        <taxon>Steccherinaceae</taxon>
        <taxon>Steccherinum</taxon>
    </lineage>
</organism>
<proteinExistence type="predicted"/>
<keyword evidence="1" id="KW-0547">Nucleotide-binding</keyword>
<evidence type="ECO:0000313" key="4">
    <source>
        <dbReference type="EMBL" id="TCD69755.1"/>
    </source>
</evidence>
<evidence type="ECO:0000256" key="1">
    <source>
        <dbReference type="ARBA" id="ARBA00022741"/>
    </source>
</evidence>
<dbReference type="SUPFAM" id="SSF56801">
    <property type="entry name" value="Acetyl-CoA synthetase-like"/>
    <property type="match status" value="1"/>
</dbReference>
<reference evidence="4 5" key="1">
    <citation type="submission" date="2018-11" db="EMBL/GenBank/DDBJ databases">
        <title>Genome assembly of Steccherinum ochraceum LE-BIN_3174, the white-rot fungus of the Steccherinaceae family (The Residual Polyporoid clade, Polyporales, Basidiomycota).</title>
        <authorList>
            <person name="Fedorova T.V."/>
            <person name="Glazunova O.A."/>
            <person name="Landesman E.O."/>
            <person name="Moiseenko K.V."/>
            <person name="Psurtseva N.V."/>
            <person name="Savinova O.S."/>
            <person name="Shakhova N.V."/>
            <person name="Tyazhelova T.V."/>
            <person name="Vasina D.V."/>
        </authorList>
    </citation>
    <scope>NUCLEOTIDE SEQUENCE [LARGE SCALE GENOMIC DNA]</scope>
    <source>
        <strain evidence="4 5">LE-BIN_3174</strain>
    </source>
</reference>
<sequence>MATTAPFLEFPVLYGKLDLERQSLEMPGTKRPGQTAHYRNASHPFIEANSPGTIHNFHEVFENGLYYSGAEALCLGERKLISKNPVRWSDSFEWQTYGTVDARRRAVGAGLYKLFQDGTLSSGALRTVGIWSRNIPNWQIVDLGLHLYHLVNVALYDTLGKDSVEYVINHAETSIIFASTQNIPLLLALVHKVPCLKIIVAMEELEPDVKTILTTWAQSQNIRLMLFSEIEELGSVPLPPSGEAIATICYTSGTTGVPKGALLSQQAMCSAAHCLMYGAKYEGEPLVEFSYLPLAHIFERIVALSTLTGGGCIGYGTGDPLRLIEDMQLIRPTILVSVPRVMNRVVAAAMATSTAGGLKGTLFNWAVQTKLQNFHANGETKHSLWDRVVFKKIQAVLGGRVKLLGLGSAPMSPASLEFLKIALGCDIIEGYGCTENCGAGSRANAPDFTSAGTVGPPNISMEFKLVDVPALGYTSEDKPNPRGEICTRGVNNFNGYYKDEANTKAALDDEGWLHTGDVGELDSKGRFTIIDRVKNIMKLSQGEYVAVEKIESVYSASPVAAQLFVYGDSLQSYLIAILIPDPLQLAPIASKVLGTTISPTETETLKEVVQDEKVIDALLHELDREAKKNGLKGFEKIKRIHVTLDLFTVEEGTITPTLKIRRKEAYKKYKQEIDTMYALPEPTRSPL</sequence>
<dbReference type="Pfam" id="PF00501">
    <property type="entry name" value="AMP-binding"/>
    <property type="match status" value="1"/>
</dbReference>
<gene>
    <name evidence="4" type="ORF">EIP91_006291</name>
</gene>
<dbReference type="GO" id="GO:0005524">
    <property type="term" value="F:ATP binding"/>
    <property type="evidence" value="ECO:0007669"/>
    <property type="project" value="UniProtKB-KW"/>
</dbReference>
<dbReference type="InterPro" id="IPR020845">
    <property type="entry name" value="AMP-binding_CS"/>
</dbReference>
<feature type="domain" description="AMP-dependent synthetase/ligase" evidence="3">
    <location>
        <begin position="90"/>
        <end position="497"/>
    </location>
</feature>
<accession>A0A4R0RTJ9</accession>
<dbReference type="STRING" id="92696.A0A4R0RTJ9"/>
<dbReference type="OrthoDB" id="1700726at2759"/>
<dbReference type="PANTHER" id="PTHR43272">
    <property type="entry name" value="LONG-CHAIN-FATTY-ACID--COA LIGASE"/>
    <property type="match status" value="1"/>
</dbReference>
<dbReference type="GO" id="GO:0016020">
    <property type="term" value="C:membrane"/>
    <property type="evidence" value="ECO:0007669"/>
    <property type="project" value="TreeGrafter"/>
</dbReference>
<dbReference type="InterPro" id="IPR042099">
    <property type="entry name" value="ANL_N_sf"/>
</dbReference>
<comment type="caution">
    <text evidence="4">The sequence shown here is derived from an EMBL/GenBank/DDBJ whole genome shotgun (WGS) entry which is preliminary data.</text>
</comment>
<name>A0A4R0RTJ9_9APHY</name>
<evidence type="ECO:0000256" key="2">
    <source>
        <dbReference type="ARBA" id="ARBA00022840"/>
    </source>
</evidence>
<protein>
    <recommendedName>
        <fullName evidence="3">AMP-dependent synthetase/ligase domain-containing protein</fullName>
    </recommendedName>
</protein>
<dbReference type="PROSITE" id="PS00455">
    <property type="entry name" value="AMP_BINDING"/>
    <property type="match status" value="1"/>
</dbReference>
<dbReference type="PANTHER" id="PTHR43272:SF33">
    <property type="entry name" value="AMP-BINDING DOMAIN-CONTAINING PROTEIN-RELATED"/>
    <property type="match status" value="1"/>
</dbReference>
<evidence type="ECO:0000313" key="5">
    <source>
        <dbReference type="Proteomes" id="UP000292702"/>
    </source>
</evidence>
<dbReference type="Gene3D" id="3.40.50.12780">
    <property type="entry name" value="N-terminal domain of ligase-like"/>
    <property type="match status" value="1"/>
</dbReference>
<dbReference type="AlphaFoldDB" id="A0A4R0RTJ9"/>
<keyword evidence="5" id="KW-1185">Reference proteome</keyword>
<evidence type="ECO:0000259" key="3">
    <source>
        <dbReference type="Pfam" id="PF00501"/>
    </source>
</evidence>
<dbReference type="Proteomes" id="UP000292702">
    <property type="component" value="Unassembled WGS sequence"/>
</dbReference>
<dbReference type="EMBL" id="RWJN01000034">
    <property type="protein sequence ID" value="TCD69755.1"/>
    <property type="molecule type" value="Genomic_DNA"/>
</dbReference>
<dbReference type="GO" id="GO:0004467">
    <property type="term" value="F:long-chain fatty acid-CoA ligase activity"/>
    <property type="evidence" value="ECO:0007669"/>
    <property type="project" value="TreeGrafter"/>
</dbReference>
<dbReference type="GO" id="GO:0005783">
    <property type="term" value="C:endoplasmic reticulum"/>
    <property type="evidence" value="ECO:0007669"/>
    <property type="project" value="TreeGrafter"/>
</dbReference>